<sequence length="536" mass="57823">MLSTHVLHADAVVDAKTAVDAVTRLDGVVLTSVVCELDTSDELAPSNALMGAIEGEYSQCVVGNLADDVEHIIADYLQVSVGVDDLLTMKNRLNQLYAVNGYINTGVQIPNQEITEGMLRLVLTPGRLLTMTIASDLRDRYITGRLRLNQPFNLVELQAQLKLLEQDQRITRIDARVEPTGVAGSAALLLVADTVPRFAIGVSLANDRSPSIGSNNTRLQMEANNLTGWGDALQGSVSTTQGLDAIDVRYSLPLTFSDLTVTFEHSRSDSSVIEQPFADLDVDSETESSGIVFNWPVISELDSSLSLGLAFESRRNQTSLLGQAFSFSEGALDGESRVTPARLSVNYAVQGLAASLAAKLTVSHGTRALQPTVDDPSSAGPDGSFTAYLAQVQYARMLTDRFYVTAKVLGQYSASTLLSVEKFALGGVGSVRGYRQNQIVRDNALLFSVESNYRFEALPGFEIVAFYDWGSGENASGSVSLGRDTISSLGAGIAYSVANGFSAELYVAHGFTDFAVENRNLQDDGIHFRLSYDYKF</sequence>
<feature type="domain" description="Haemolysin activator HlyB C-terminal" evidence="4">
    <location>
        <begin position="190"/>
        <end position="493"/>
    </location>
</feature>
<protein>
    <submittedName>
        <fullName evidence="6">ShlB/FhaC/HecB family hemolysin secretion/activation protein</fullName>
    </submittedName>
</protein>
<dbReference type="AlphaFoldDB" id="A0A972VXK6"/>
<dbReference type="InterPro" id="IPR005565">
    <property type="entry name" value="Hemolysn_activator_HlyB_C"/>
</dbReference>
<dbReference type="EMBL" id="JABMOJ010000325">
    <property type="protein sequence ID" value="NQV65441.1"/>
    <property type="molecule type" value="Genomic_DNA"/>
</dbReference>
<dbReference type="Gene3D" id="3.10.20.310">
    <property type="entry name" value="membrane protein fhac"/>
    <property type="match status" value="1"/>
</dbReference>
<evidence type="ECO:0000259" key="5">
    <source>
        <dbReference type="Pfam" id="PF08479"/>
    </source>
</evidence>
<dbReference type="Pfam" id="PF08479">
    <property type="entry name" value="POTRA_2"/>
    <property type="match status" value="1"/>
</dbReference>
<keyword evidence="3" id="KW-0998">Cell outer membrane</keyword>
<evidence type="ECO:0000256" key="1">
    <source>
        <dbReference type="ARBA" id="ARBA00022452"/>
    </source>
</evidence>
<dbReference type="InterPro" id="IPR013686">
    <property type="entry name" value="Polypept-transport_assoc_ShlB"/>
</dbReference>
<dbReference type="PANTHER" id="PTHR34597">
    <property type="entry name" value="SLR1661 PROTEIN"/>
    <property type="match status" value="1"/>
</dbReference>
<feature type="domain" description="Polypeptide-transport-associated ShlB-type" evidence="5">
    <location>
        <begin position="67"/>
        <end position="126"/>
    </location>
</feature>
<comment type="caution">
    <text evidence="6">The sequence shown here is derived from an EMBL/GenBank/DDBJ whole genome shotgun (WGS) entry which is preliminary data.</text>
</comment>
<dbReference type="GO" id="GO:0008320">
    <property type="term" value="F:protein transmembrane transporter activity"/>
    <property type="evidence" value="ECO:0007669"/>
    <property type="project" value="TreeGrafter"/>
</dbReference>
<keyword evidence="1" id="KW-0472">Membrane</keyword>
<dbReference type="PANTHER" id="PTHR34597:SF3">
    <property type="entry name" value="OUTER MEMBRANE TRANSPORTER CDIB"/>
    <property type="match status" value="1"/>
</dbReference>
<proteinExistence type="predicted"/>
<accession>A0A972VXK6</accession>
<keyword evidence="2" id="KW-0812">Transmembrane</keyword>
<evidence type="ECO:0000313" key="7">
    <source>
        <dbReference type="Proteomes" id="UP000754644"/>
    </source>
</evidence>
<dbReference type="Pfam" id="PF03865">
    <property type="entry name" value="ShlB"/>
    <property type="match status" value="1"/>
</dbReference>
<dbReference type="GO" id="GO:0046819">
    <property type="term" value="P:protein secretion by the type V secretion system"/>
    <property type="evidence" value="ECO:0007669"/>
    <property type="project" value="TreeGrafter"/>
</dbReference>
<evidence type="ECO:0000256" key="3">
    <source>
        <dbReference type="ARBA" id="ARBA00023237"/>
    </source>
</evidence>
<reference evidence="6" key="1">
    <citation type="submission" date="2020-05" db="EMBL/GenBank/DDBJ databases">
        <title>Sulfur intermediates as new biogeochemical hubs in an aquatic model microbial ecosystem.</title>
        <authorList>
            <person name="Vigneron A."/>
        </authorList>
    </citation>
    <scope>NUCLEOTIDE SEQUENCE</scope>
    <source>
        <strain evidence="6">Bin.250</strain>
    </source>
</reference>
<evidence type="ECO:0000256" key="2">
    <source>
        <dbReference type="ARBA" id="ARBA00022692"/>
    </source>
</evidence>
<keyword evidence="1" id="KW-1134">Transmembrane beta strand</keyword>
<dbReference type="Proteomes" id="UP000754644">
    <property type="component" value="Unassembled WGS sequence"/>
</dbReference>
<dbReference type="Gene3D" id="2.40.160.50">
    <property type="entry name" value="membrane protein fhac: a member of the omp85/tpsb transporter family"/>
    <property type="match status" value="1"/>
</dbReference>
<name>A0A972VXK6_9GAMM</name>
<evidence type="ECO:0000313" key="6">
    <source>
        <dbReference type="EMBL" id="NQV65441.1"/>
    </source>
</evidence>
<gene>
    <name evidence="6" type="ORF">HQ497_08750</name>
</gene>
<dbReference type="InterPro" id="IPR051544">
    <property type="entry name" value="TPS_OM_transporter"/>
</dbReference>
<dbReference type="GO" id="GO:0098046">
    <property type="term" value="C:type V protein secretion system complex"/>
    <property type="evidence" value="ECO:0007669"/>
    <property type="project" value="TreeGrafter"/>
</dbReference>
<evidence type="ECO:0000259" key="4">
    <source>
        <dbReference type="Pfam" id="PF03865"/>
    </source>
</evidence>
<organism evidence="6 7">
    <name type="scientific">SAR86 cluster bacterium</name>
    <dbReference type="NCBI Taxonomy" id="2030880"/>
    <lineage>
        <taxon>Bacteria</taxon>
        <taxon>Pseudomonadati</taxon>
        <taxon>Pseudomonadota</taxon>
        <taxon>Gammaproteobacteria</taxon>
        <taxon>SAR86 cluster</taxon>
    </lineage>
</organism>